<dbReference type="RefSeq" id="WP_004625953.1">
    <property type="nucleotide sequence ID" value="NZ_AORV01000035.1"/>
</dbReference>
<dbReference type="PANTHER" id="PTHR21530">
    <property type="entry name" value="PHEROMONE SHUTDOWN PROTEIN"/>
    <property type="match status" value="1"/>
</dbReference>
<dbReference type="Pfam" id="PF01963">
    <property type="entry name" value="TraB_PrgY_gumN"/>
    <property type="match status" value="1"/>
</dbReference>
<dbReference type="eggNOG" id="COG1916">
    <property type="taxonomic scope" value="Bacteria"/>
</dbReference>
<dbReference type="Proteomes" id="UP000014155">
    <property type="component" value="Unassembled WGS sequence"/>
</dbReference>
<organism evidence="1 2">
    <name type="scientific">Ruminiclostridium cellobioparum subsp. termitidis CT1112</name>
    <dbReference type="NCBI Taxonomy" id="1195236"/>
    <lineage>
        <taxon>Bacteria</taxon>
        <taxon>Bacillati</taxon>
        <taxon>Bacillota</taxon>
        <taxon>Clostridia</taxon>
        <taxon>Eubacteriales</taxon>
        <taxon>Oscillospiraceae</taxon>
        <taxon>Ruminiclostridium</taxon>
    </lineage>
</organism>
<dbReference type="InterPro" id="IPR046345">
    <property type="entry name" value="TraB_PrgY-like"/>
</dbReference>
<accession>S0FSW5</accession>
<protein>
    <submittedName>
        <fullName evidence="1">TraB family protein</fullName>
    </submittedName>
</protein>
<dbReference type="STRING" id="1195236.CTER_2468"/>
<dbReference type="PATRIC" id="fig|1195236.3.peg.2783"/>
<name>S0FSW5_RUMCE</name>
<evidence type="ECO:0000313" key="1">
    <source>
        <dbReference type="EMBL" id="EMS71618.1"/>
    </source>
</evidence>
<dbReference type="PANTHER" id="PTHR21530:SF7">
    <property type="entry name" value="TRAB DOMAIN-CONTAINING PROTEIN"/>
    <property type="match status" value="1"/>
</dbReference>
<comment type="caution">
    <text evidence="1">The sequence shown here is derived from an EMBL/GenBank/DDBJ whole genome shotgun (WGS) entry which is preliminary data.</text>
</comment>
<reference evidence="1 2" key="1">
    <citation type="journal article" date="2013" name="Genome Announc.">
        <title>Draft Genome Sequence of the Cellulolytic, Mesophilic, Anaerobic Bacterium Clostridium termitidis Strain CT1112 (DSM 5398).</title>
        <authorList>
            <person name="Lal S."/>
            <person name="Ramachandran U."/>
            <person name="Zhang X."/>
            <person name="Munir R."/>
            <person name="Sparling R."/>
            <person name="Levin D.B."/>
        </authorList>
    </citation>
    <scope>NUCLEOTIDE SEQUENCE [LARGE SCALE GENOMIC DNA]</scope>
    <source>
        <strain evidence="1 2">CT1112</strain>
    </source>
</reference>
<sequence>MDRDNVTRLMYGDKEIILVGTAHVSKESAELVRQVIAEETPDSVCIELDEQRYDSIQNPKRWESTDIVKVVKSKKVGFLIANLILSGYQKKLAKKTRNKCGRRNA</sequence>
<dbReference type="AlphaFoldDB" id="S0FSW5"/>
<evidence type="ECO:0000313" key="2">
    <source>
        <dbReference type="Proteomes" id="UP000014155"/>
    </source>
</evidence>
<dbReference type="InterPro" id="IPR002816">
    <property type="entry name" value="TraB/PrgY/GumN_fam"/>
</dbReference>
<dbReference type="CDD" id="cd14726">
    <property type="entry name" value="TraB_PrgY-like"/>
    <property type="match status" value="1"/>
</dbReference>
<proteinExistence type="predicted"/>
<keyword evidence="2" id="KW-1185">Reference proteome</keyword>
<gene>
    <name evidence="1" type="ORF">CTER_2468</name>
</gene>
<dbReference type="EMBL" id="AORV01000035">
    <property type="protein sequence ID" value="EMS71618.1"/>
    <property type="molecule type" value="Genomic_DNA"/>
</dbReference>